<feature type="region of interest" description="Disordered" evidence="1">
    <location>
        <begin position="70"/>
        <end position="92"/>
    </location>
</feature>
<evidence type="ECO:0000256" key="1">
    <source>
        <dbReference type="SAM" id="MobiDB-lite"/>
    </source>
</evidence>
<dbReference type="RefSeq" id="WP_097059485.1">
    <property type="nucleotide sequence ID" value="NZ_BMLC01000002.1"/>
</dbReference>
<name>A0A2C8YH35_9MICO</name>
<organism evidence="4 5">
    <name type="scientific">Salinibacterium xinjiangense</name>
    <dbReference type="NCBI Taxonomy" id="386302"/>
    <lineage>
        <taxon>Bacteria</taxon>
        <taxon>Bacillati</taxon>
        <taxon>Actinomycetota</taxon>
        <taxon>Actinomycetes</taxon>
        <taxon>Micrococcales</taxon>
        <taxon>Microbacteriaceae</taxon>
        <taxon>Salinibacterium</taxon>
    </lineage>
</organism>
<evidence type="ECO:0000313" key="5">
    <source>
        <dbReference type="Proteomes" id="UP000219440"/>
    </source>
</evidence>
<keyword evidence="2" id="KW-0812">Transmembrane</keyword>
<dbReference type="Pfam" id="PF13399">
    <property type="entry name" value="LytR_C"/>
    <property type="match status" value="1"/>
</dbReference>
<keyword evidence="2" id="KW-0472">Membrane</keyword>
<accession>A0A2C8YH35</accession>
<reference evidence="4 5" key="1">
    <citation type="submission" date="2017-09" db="EMBL/GenBank/DDBJ databases">
        <authorList>
            <person name="Ehlers B."/>
            <person name="Leendertz F.H."/>
        </authorList>
    </citation>
    <scope>NUCLEOTIDE SEQUENCE [LARGE SCALE GENOMIC DNA]</scope>
    <source>
        <strain evidence="4 5">CGMCC 1.05381</strain>
    </source>
</reference>
<dbReference type="EMBL" id="OCST01000001">
    <property type="protein sequence ID" value="SOE49722.1"/>
    <property type="molecule type" value="Genomic_DNA"/>
</dbReference>
<gene>
    <name evidence="4" type="ORF">SAMN06296378_0328</name>
</gene>
<evidence type="ECO:0000256" key="2">
    <source>
        <dbReference type="SAM" id="Phobius"/>
    </source>
</evidence>
<keyword evidence="2" id="KW-1133">Transmembrane helix</keyword>
<keyword evidence="5" id="KW-1185">Reference proteome</keyword>
<dbReference type="Gene3D" id="3.30.70.2390">
    <property type="match status" value="1"/>
</dbReference>
<evidence type="ECO:0000313" key="4">
    <source>
        <dbReference type="EMBL" id="SOE49722.1"/>
    </source>
</evidence>
<dbReference type="OrthoDB" id="5125199at2"/>
<proteinExistence type="predicted"/>
<sequence length="195" mass="20066">MAYPKDRFDELPDDLQRIGAHRGPARRGRGWIAFAWAALASLVLILGGIIGLRTFMGIEVDIPFLSAAPAPTSSPAPAPTSSPTAEPVLDPSSIDPARAITTSIYNGTTAAELQNTVGDALAAAGWTIDARARASTSDVAVTTVYYSDPANEDVARGLVVALGIGEISLIPAETFPGNPLNIVIGADYPGATPAG</sequence>
<feature type="transmembrane region" description="Helical" evidence="2">
    <location>
        <begin position="31"/>
        <end position="52"/>
    </location>
</feature>
<feature type="domain" description="LytR/CpsA/Psr regulator C-terminal" evidence="3">
    <location>
        <begin position="100"/>
        <end position="188"/>
    </location>
</feature>
<protein>
    <submittedName>
        <fullName evidence="4">LytR cell envelope-related transcriptional attenuator</fullName>
    </submittedName>
</protein>
<dbReference type="AlphaFoldDB" id="A0A2C8YH35"/>
<dbReference type="Proteomes" id="UP000219440">
    <property type="component" value="Unassembled WGS sequence"/>
</dbReference>
<dbReference type="InterPro" id="IPR027381">
    <property type="entry name" value="LytR/CpsA/Psr_C"/>
</dbReference>
<evidence type="ECO:0000259" key="3">
    <source>
        <dbReference type="Pfam" id="PF13399"/>
    </source>
</evidence>